<dbReference type="PIRSF" id="PIRSF004857">
    <property type="entry name" value="Kin_aa_kin"/>
    <property type="match status" value="1"/>
</dbReference>
<gene>
    <name evidence="2" type="ORF">ENP77_01535</name>
</gene>
<evidence type="ECO:0000259" key="1">
    <source>
        <dbReference type="Pfam" id="PF00696"/>
    </source>
</evidence>
<dbReference type="InterPro" id="IPR036393">
    <property type="entry name" value="AceGlu_kinase-like_sf"/>
</dbReference>
<accession>A0A7C1T6P5</accession>
<feature type="domain" description="Aspartate/glutamate/uridylate kinase" evidence="1">
    <location>
        <begin position="5"/>
        <end position="198"/>
    </location>
</feature>
<protein>
    <recommendedName>
        <fullName evidence="1">Aspartate/glutamate/uridylate kinase domain-containing protein</fullName>
    </recommendedName>
</protein>
<dbReference type="InterPro" id="IPR001048">
    <property type="entry name" value="Asp/Glu/Uridylate_kinase"/>
</dbReference>
<dbReference type="SUPFAM" id="SSF53633">
    <property type="entry name" value="Carbamate kinase-like"/>
    <property type="match status" value="1"/>
</dbReference>
<dbReference type="Gene3D" id="3.40.1160.10">
    <property type="entry name" value="Acetylglutamate kinase-like"/>
    <property type="match status" value="1"/>
</dbReference>
<organism evidence="2">
    <name type="scientific">Thermofilum pendens</name>
    <dbReference type="NCBI Taxonomy" id="2269"/>
    <lineage>
        <taxon>Archaea</taxon>
        <taxon>Thermoproteota</taxon>
        <taxon>Thermoprotei</taxon>
        <taxon>Thermofilales</taxon>
        <taxon>Thermofilaceae</taxon>
        <taxon>Thermofilum</taxon>
    </lineage>
</organism>
<proteinExistence type="predicted"/>
<dbReference type="AlphaFoldDB" id="A0A7C1T6P5"/>
<evidence type="ECO:0000313" key="2">
    <source>
        <dbReference type="EMBL" id="HEB48464.1"/>
    </source>
</evidence>
<name>A0A7C1T6P5_THEPE</name>
<comment type="caution">
    <text evidence="2">The sequence shown here is derived from an EMBL/GenBank/DDBJ whole genome shotgun (WGS) entry which is preliminary data.</text>
</comment>
<sequence>MAVSKLVVLKLSGHLINRREVIEDTLGRLKSLTEVAKFVLVPGGSVFADFVRELQGRIRFSDDTAHWLAIKAMEMYGTYIASLDVSNTLLEAYDLAEVHDALSRGKIPILMPYRVVRTLDKLPHSWNVTSDSIAIHVGELLKASLVVLAKPVDGILDSRGNLVREMCIEELKLLSTNVIDPYAVELLQHAKLQLAIYNMLKPSILNYIINEKPGDYTLIKHCSAI</sequence>
<dbReference type="EMBL" id="DSKP01000053">
    <property type="protein sequence ID" value="HEB48464.1"/>
    <property type="molecule type" value="Genomic_DNA"/>
</dbReference>
<reference evidence="2" key="1">
    <citation type="journal article" date="2020" name="mSystems">
        <title>Genome- and Community-Level Interaction Insights into Carbon Utilization and Element Cycling Functions of Hydrothermarchaeota in Hydrothermal Sediment.</title>
        <authorList>
            <person name="Zhou Z."/>
            <person name="Liu Y."/>
            <person name="Xu W."/>
            <person name="Pan J."/>
            <person name="Luo Z.H."/>
            <person name="Li M."/>
        </authorList>
    </citation>
    <scope>NUCLEOTIDE SEQUENCE [LARGE SCALE GENOMIC DNA]</scope>
    <source>
        <strain evidence="2">SpSt-25</strain>
    </source>
</reference>
<dbReference type="Pfam" id="PF00696">
    <property type="entry name" value="AA_kinase"/>
    <property type="match status" value="1"/>
</dbReference>
<dbReference type="InterPro" id="IPR011375">
    <property type="entry name" value="MfnE"/>
</dbReference>